<keyword evidence="6" id="KW-0999">Mitochondrion inner membrane</keyword>
<keyword evidence="7" id="KW-1185">Reference proteome</keyword>
<keyword evidence="3 6" id="KW-0812">Transmembrane</keyword>
<dbReference type="CDD" id="cd06662">
    <property type="entry name" value="SURF1"/>
    <property type="match status" value="1"/>
</dbReference>
<dbReference type="Pfam" id="PF02104">
    <property type="entry name" value="SURF1"/>
    <property type="match status" value="1"/>
</dbReference>
<evidence type="ECO:0000256" key="2">
    <source>
        <dbReference type="ARBA" id="ARBA00007165"/>
    </source>
</evidence>
<accession>A0ABM0GRI4</accession>
<proteinExistence type="inferred from homology"/>
<evidence type="ECO:0000256" key="6">
    <source>
        <dbReference type="RuleBase" id="RU363076"/>
    </source>
</evidence>
<name>A0ABM0GRI4_SACKO</name>
<evidence type="ECO:0000256" key="3">
    <source>
        <dbReference type="ARBA" id="ARBA00022692"/>
    </source>
</evidence>
<dbReference type="PROSITE" id="PS50895">
    <property type="entry name" value="SURF1"/>
    <property type="match status" value="1"/>
</dbReference>
<dbReference type="RefSeq" id="XP_002735723.1">
    <property type="nucleotide sequence ID" value="XM_002735677.2"/>
</dbReference>
<protein>
    <recommendedName>
        <fullName evidence="6">SURF1-like protein</fullName>
    </recommendedName>
</protein>
<dbReference type="Proteomes" id="UP000694865">
    <property type="component" value="Unplaced"/>
</dbReference>
<evidence type="ECO:0000256" key="1">
    <source>
        <dbReference type="ARBA" id="ARBA00004370"/>
    </source>
</evidence>
<dbReference type="InterPro" id="IPR045214">
    <property type="entry name" value="Surf1/Surf4"/>
</dbReference>
<evidence type="ECO:0000313" key="7">
    <source>
        <dbReference type="Proteomes" id="UP000694865"/>
    </source>
</evidence>
<gene>
    <name evidence="8" type="primary">LOC100367575</name>
</gene>
<reference evidence="8" key="1">
    <citation type="submission" date="2025-08" db="UniProtKB">
        <authorList>
            <consortium name="RefSeq"/>
        </authorList>
    </citation>
    <scope>IDENTIFICATION</scope>
    <source>
        <tissue evidence="8">Testes</tissue>
    </source>
</reference>
<evidence type="ECO:0000256" key="5">
    <source>
        <dbReference type="ARBA" id="ARBA00023136"/>
    </source>
</evidence>
<dbReference type="PANTHER" id="PTHR23427:SF2">
    <property type="entry name" value="SURFEIT LOCUS PROTEIN 1"/>
    <property type="match status" value="1"/>
</dbReference>
<keyword evidence="5 6" id="KW-0472">Membrane</keyword>
<comment type="similarity">
    <text evidence="2 6">Belongs to the SURF1 family.</text>
</comment>
<dbReference type="PANTHER" id="PTHR23427">
    <property type="entry name" value="SURFEIT LOCUS PROTEIN"/>
    <property type="match status" value="1"/>
</dbReference>
<organism evidence="7 8">
    <name type="scientific">Saccoglossus kowalevskii</name>
    <name type="common">Acorn worm</name>
    <dbReference type="NCBI Taxonomy" id="10224"/>
    <lineage>
        <taxon>Eukaryota</taxon>
        <taxon>Metazoa</taxon>
        <taxon>Hemichordata</taxon>
        <taxon>Enteropneusta</taxon>
        <taxon>Harrimaniidae</taxon>
        <taxon>Saccoglossus</taxon>
    </lineage>
</organism>
<evidence type="ECO:0000256" key="4">
    <source>
        <dbReference type="ARBA" id="ARBA00022989"/>
    </source>
</evidence>
<keyword evidence="6" id="KW-0496">Mitochondrion</keyword>
<feature type="transmembrane region" description="Helical" evidence="6">
    <location>
        <begin position="263"/>
        <end position="283"/>
    </location>
</feature>
<keyword evidence="4 6" id="KW-1133">Transmembrane helix</keyword>
<sequence length="293" mass="33152">MAFRGWMFMSFRSAGLRTCTRCRRFSYNTHRNFSQTSEGTAEKSSAFGNALLIIPVTTFCLGTWQVKRKKWKLGLIKDLEERTTAPPIDHLPTDPVELQKLEYRRVKIRGTFDHSREIYVTPRSLYSPELSRKNESKGGMMSSSSNIGANVITPFYIPDLGISILVNRGWVARKFMQPESRPDGQIAGEVDLVAVIRGNEKKPPFSPDNDLSQNSWLYRDIPAMAEYGGTQPIFVDAVAECSVPGGPVGGQTRVTLRNEHTQYIITWYSLSALTALMWFFGVYKKKRPTKVPL</sequence>
<comment type="function">
    <text evidence="6">Probably involved in the biogenesis of the COX complex.</text>
</comment>
<comment type="subcellular location">
    <subcellularLocation>
        <location evidence="1">Membrane</location>
    </subcellularLocation>
    <subcellularLocation>
        <location evidence="6">Mitochondrion inner membrane</location>
        <topology evidence="6">Multi-pass membrane protein</topology>
    </subcellularLocation>
</comment>
<dbReference type="GeneID" id="100367575"/>
<evidence type="ECO:0000313" key="8">
    <source>
        <dbReference type="RefSeq" id="XP_002735723.1"/>
    </source>
</evidence>
<dbReference type="InterPro" id="IPR002994">
    <property type="entry name" value="Surf1/Shy1"/>
</dbReference>
<comment type="caution">
    <text evidence="6">Lacks conserved residue(s) required for the propagation of feature annotation.</text>
</comment>